<evidence type="ECO:0000313" key="2">
    <source>
        <dbReference type="Proteomes" id="UP000203872"/>
    </source>
</evidence>
<proteinExistence type="predicted"/>
<evidence type="ECO:0000313" key="1">
    <source>
        <dbReference type="EMBL" id="AKQ07706.1"/>
    </source>
</evidence>
<reference evidence="1 2" key="1">
    <citation type="submission" date="2015-06" db="EMBL/GenBank/DDBJ databases">
        <title>Complete genome sequence of bacteriophage vB_YenP_ISAO8 which infects Yersinia enterocolitica O:8.</title>
        <authorList>
            <person name="Leon-Velarde C.G."/>
            <person name="Kropinski A.M."/>
            <person name="Chen S."/>
        </authorList>
    </citation>
    <scope>NUCLEOTIDE SEQUENCE [LARGE SCALE GENOMIC DNA]</scope>
</reference>
<keyword evidence="2" id="KW-1185">Reference proteome</keyword>
<protein>
    <submittedName>
        <fullName evidence="1">Uncharacterized protein</fullName>
    </submittedName>
</protein>
<dbReference type="GeneID" id="26630262"/>
<dbReference type="Proteomes" id="UP000203872">
    <property type="component" value="Segment"/>
</dbReference>
<accession>A0A0H4U2D8</accession>
<name>A0A0H4U2D8_9CAUD</name>
<dbReference type="KEGG" id="vg:26630262"/>
<sequence length="110" mass="12234">MRIIPDKWKWAVVALSVSLAVASTYAANHYRDKWKLQQKALQDVTAEYNRYVDQVEAADAVADKQIGSNKVIKEKTDEAVKEVQKYPGPAEPVPGPVIDILRNAAARASR</sequence>
<organism evidence="1 2">
    <name type="scientific">Yersinia phage vB_YenP_ISAO8</name>
    <dbReference type="NCBI Taxonomy" id="1675027"/>
    <lineage>
        <taxon>Viruses</taxon>
        <taxon>Duplodnaviria</taxon>
        <taxon>Heunggongvirae</taxon>
        <taxon>Uroviricota</taxon>
        <taxon>Caudoviricetes</taxon>
        <taxon>Autographivirales</taxon>
        <taxon>Autonotataviridae</taxon>
        <taxon>Melnykvirinae</taxon>
        <taxon>Aghbyvirus</taxon>
        <taxon>Aghbyvirus ISAO8</taxon>
    </lineage>
</organism>
<dbReference type="EMBL" id="KT184661">
    <property type="protein sequence ID" value="AKQ07706.1"/>
    <property type="molecule type" value="Genomic_DNA"/>
</dbReference>
<dbReference type="RefSeq" id="YP_009203201.1">
    <property type="nucleotide sequence ID" value="NC_028850.1"/>
</dbReference>